<dbReference type="Proteomes" id="UP000327493">
    <property type="component" value="Chromosome 11"/>
</dbReference>
<dbReference type="EMBL" id="VOFY01000011">
    <property type="protein sequence ID" value="KAA8587963.1"/>
    <property type="molecule type" value="Genomic_DNA"/>
</dbReference>
<dbReference type="Pfam" id="PF15133">
    <property type="entry name" value="TASL"/>
    <property type="match status" value="1"/>
</dbReference>
<proteinExistence type="predicted"/>
<evidence type="ECO:0000313" key="3">
    <source>
        <dbReference type="Proteomes" id="UP000327493"/>
    </source>
</evidence>
<dbReference type="PANTHER" id="PTHR14889:SF3">
    <property type="entry name" value="TLR ADAPTER INTERACTING WITH SLC15A4 ON THE LYSOSOME"/>
    <property type="match status" value="1"/>
</dbReference>
<feature type="non-terminal residue" evidence="2">
    <location>
        <position position="413"/>
    </location>
</feature>
<name>A0A5J5D4C0_9PERO</name>
<dbReference type="GO" id="GO:0034121">
    <property type="term" value="P:regulation of toll-like receptor signaling pathway"/>
    <property type="evidence" value="ECO:0007669"/>
    <property type="project" value="InterPro"/>
</dbReference>
<evidence type="ECO:0000313" key="2">
    <source>
        <dbReference type="EMBL" id="KAA8587963.1"/>
    </source>
</evidence>
<dbReference type="InterPro" id="IPR027869">
    <property type="entry name" value="TASL"/>
</dbReference>
<comment type="caution">
    <text evidence="2">The sequence shown here is derived from an EMBL/GenBank/DDBJ whole genome shotgun (WGS) entry which is preliminary data.</text>
</comment>
<dbReference type="AlphaFoldDB" id="A0A5J5D4C0"/>
<accession>A0A5J5D4C0</accession>
<organism evidence="2 3">
    <name type="scientific">Etheostoma spectabile</name>
    <name type="common">orangethroat darter</name>
    <dbReference type="NCBI Taxonomy" id="54343"/>
    <lineage>
        <taxon>Eukaryota</taxon>
        <taxon>Metazoa</taxon>
        <taxon>Chordata</taxon>
        <taxon>Craniata</taxon>
        <taxon>Vertebrata</taxon>
        <taxon>Euteleostomi</taxon>
        <taxon>Actinopterygii</taxon>
        <taxon>Neopterygii</taxon>
        <taxon>Teleostei</taxon>
        <taxon>Neoteleostei</taxon>
        <taxon>Acanthomorphata</taxon>
        <taxon>Eupercaria</taxon>
        <taxon>Perciformes</taxon>
        <taxon>Percoidei</taxon>
        <taxon>Percidae</taxon>
        <taxon>Etheostomatinae</taxon>
        <taxon>Etheostoma</taxon>
    </lineage>
</organism>
<reference evidence="2 3" key="1">
    <citation type="submission" date="2019-08" db="EMBL/GenBank/DDBJ databases">
        <title>A chromosome-level genome assembly, high-density linkage maps, and genome scans reveal the genomic architecture of hybrid incompatibilities underlying speciation via character displacement in darters (Percidae: Etheostominae).</title>
        <authorList>
            <person name="Moran R.L."/>
            <person name="Catchen J.M."/>
            <person name="Fuller R.C."/>
        </authorList>
    </citation>
    <scope>NUCLEOTIDE SEQUENCE [LARGE SCALE GENOMIC DNA]</scope>
    <source>
        <strain evidence="2">EspeVRDwgs_2016</strain>
        <tissue evidence="2">Muscle</tissue>
    </source>
</reference>
<evidence type="ECO:0000256" key="1">
    <source>
        <dbReference type="SAM" id="MobiDB-lite"/>
    </source>
</evidence>
<feature type="region of interest" description="Disordered" evidence="1">
    <location>
        <begin position="394"/>
        <end position="413"/>
    </location>
</feature>
<gene>
    <name evidence="2" type="ORF">FQN60_001157</name>
</gene>
<dbReference type="GO" id="GO:0035751">
    <property type="term" value="P:regulation of lysosomal lumen pH"/>
    <property type="evidence" value="ECO:0007669"/>
    <property type="project" value="TreeGrafter"/>
</dbReference>
<dbReference type="PANTHER" id="PTHR14889">
    <property type="entry name" value="RCG36411"/>
    <property type="match status" value="1"/>
</dbReference>
<keyword evidence="3" id="KW-1185">Reference proteome</keyword>
<sequence>MLKIGHCFEEYMTVEEHPKVKVDKETAILVQAMLCEGRLLSMTYGELEELDPLPPKKAPQRAYGLQRAAATLVPGSITHTPLVHPNFPELTGCTDNRSYSVELYNSPLQSLDLHSAQPGRQISLEIEIPAQAPSVGDAPFLVPSFCQSICFNYSDLHIGGDQVLPLSTNDGELRIGTEAQAVGPFLHSCDVPPAVEDSLPGQTSQGGLLHPLRGSSNRWRLGSARDRSVLLQGREGPFSNSLLNHYLEQKLLDLYQQYMMENMARQGALGSDSDQGPICPLLGSELVLTSLDQITLQLSRDGNLDAGLAKDMVLSCLLRVAGDMQSSEISTPFLQMSNEASREQLTENKEEQPQWDGTCVILGMNSSEETEVNLTERHWGTVWIRQHMHTHEGLTLAASPSSPPSSLHVDAPR</sequence>
<protein>
    <submittedName>
        <fullName evidence="2">Uncharacterized protein</fullName>
    </submittedName>
</protein>